<name>A0A3G3MI50_9FLOR</name>
<keyword evidence="11" id="KW-0934">Plastid</keyword>
<protein>
    <recommendedName>
        <fullName evidence="10">Cytochrome b6-f complex subunit 6</fullName>
    </recommendedName>
    <alternativeName>
        <fullName evidence="10">Cytochrome b6-f complex subunit PetL</fullName>
    </alternativeName>
    <alternativeName>
        <fullName evidence="10">Cytochrome b6-f complex subunit VI</fullName>
    </alternativeName>
</protein>
<keyword evidence="3 10" id="KW-0812">Transmembrane</keyword>
<keyword evidence="4 10" id="KW-0249">Electron transport</keyword>
<keyword evidence="5 10" id="KW-1133">Transmembrane helix</keyword>
<geneLocation type="plastid" evidence="11"/>
<evidence type="ECO:0000256" key="6">
    <source>
        <dbReference type="ARBA" id="ARBA00023078"/>
    </source>
</evidence>
<reference evidence="11" key="1">
    <citation type="journal article" date="2018" name="Genome Biol. Evol.">
        <title>Mitochondrial and Plastid Genomes from Coralline Red Algae Provide Insights into the Incongruent Evolutionary Histories of Organelles.</title>
        <authorList>
            <person name="Lee J."/>
            <person name="Song H.J."/>
            <person name="In Park S."/>
            <person name="Lee Y.M."/>
            <person name="Jeong S.Y."/>
            <person name="Oh Cho T."/>
            <person name="Kim J.H."/>
            <person name="Choi H.G."/>
            <person name="Choi C.G."/>
            <person name="Nelson W.A."/>
            <person name="Fredericq S."/>
            <person name="Bhattacharya D."/>
            <person name="Su Yoon H."/>
        </authorList>
    </citation>
    <scope>NUCLEOTIDE SEQUENCE</scope>
</reference>
<evidence type="ECO:0000256" key="2">
    <source>
        <dbReference type="ARBA" id="ARBA00022448"/>
    </source>
</evidence>
<comment type="function">
    <text evidence="8 10">Component of the cytochrome b6-f complex, which mediates electron transfer between photosystem II (PSII) and photosystem I (PSI), cyclic electron flow around PSI, and state transitions. PetL is important for photoautotrophic growth as well as for electron transfer efficiency and stability of the cytochrome b6-f complex.</text>
</comment>
<evidence type="ECO:0000256" key="7">
    <source>
        <dbReference type="ARBA" id="ARBA00023136"/>
    </source>
</evidence>
<dbReference type="GO" id="GO:0009512">
    <property type="term" value="C:cytochrome b6f complex"/>
    <property type="evidence" value="ECO:0007669"/>
    <property type="project" value="InterPro"/>
</dbReference>
<evidence type="ECO:0000313" key="11">
    <source>
        <dbReference type="EMBL" id="AYR06501.1"/>
    </source>
</evidence>
<keyword evidence="7 10" id="KW-0472">Membrane</keyword>
<keyword evidence="6 10" id="KW-0793">Thylakoid</keyword>
<keyword evidence="10" id="KW-0602">Photosynthesis</keyword>
<evidence type="ECO:0000256" key="3">
    <source>
        <dbReference type="ARBA" id="ARBA00022692"/>
    </source>
</evidence>
<sequence>MFTFISYVIFISSFSLLTIGIFYGLQAIKLI</sequence>
<evidence type="ECO:0000256" key="5">
    <source>
        <dbReference type="ARBA" id="ARBA00022989"/>
    </source>
</evidence>
<dbReference type="HAMAP" id="MF_00433">
    <property type="entry name" value="Cytb6_f_PetL"/>
    <property type="match status" value="1"/>
</dbReference>
<dbReference type="GO" id="GO:0009055">
    <property type="term" value="F:electron transfer activity"/>
    <property type="evidence" value="ECO:0007669"/>
    <property type="project" value="InterPro"/>
</dbReference>
<evidence type="ECO:0000256" key="1">
    <source>
        <dbReference type="ARBA" id="ARBA00004167"/>
    </source>
</evidence>
<dbReference type="GO" id="GO:0015979">
    <property type="term" value="P:photosynthesis"/>
    <property type="evidence" value="ECO:0007669"/>
    <property type="project" value="UniProtKB-KW"/>
</dbReference>
<dbReference type="AlphaFoldDB" id="A0A3G3MI50"/>
<dbReference type="EMBL" id="MH281630">
    <property type="protein sequence ID" value="AYR06501.1"/>
    <property type="molecule type" value="Genomic_DNA"/>
</dbReference>
<evidence type="ECO:0000256" key="4">
    <source>
        <dbReference type="ARBA" id="ARBA00022982"/>
    </source>
</evidence>
<evidence type="ECO:0000256" key="8">
    <source>
        <dbReference type="ARBA" id="ARBA00025197"/>
    </source>
</evidence>
<dbReference type="InterPro" id="IPR007802">
    <property type="entry name" value="Cyt_b6/f_cplx_su6"/>
</dbReference>
<comment type="subunit">
    <text evidence="9 10">The 4 large subunits of the cytochrome b6-f complex are cytochrome b6, subunit IV (17 kDa polypeptide, PetD), cytochrome f and the Rieske protein, while the 4 small subunits are PetG, PetL, PetM and PetN. The complex functions as a dimer.</text>
</comment>
<gene>
    <name evidence="10 11" type="primary">petL</name>
</gene>
<accession>A0A3G3MI50</accession>
<proteinExistence type="inferred from homology"/>
<organism evidence="11">
    <name type="scientific">Rhodogorgon sp</name>
    <dbReference type="NCBI Taxonomy" id="2485824"/>
    <lineage>
        <taxon>Eukaryota</taxon>
        <taxon>Rhodophyta</taxon>
        <taxon>Florideophyceae</taxon>
        <taxon>Corallinophycidae</taxon>
        <taxon>Rhodogorgonales</taxon>
        <taxon>Rhodogorgonaceae</taxon>
        <taxon>Rhodogorgon</taxon>
    </lineage>
</organism>
<evidence type="ECO:0000256" key="10">
    <source>
        <dbReference type="HAMAP-Rule" id="MF_00433"/>
    </source>
</evidence>
<comment type="subcellular location">
    <subcellularLocation>
        <location evidence="10">Cellular thylakoid membrane</location>
        <topology evidence="10">Single-pass membrane protein</topology>
    </subcellularLocation>
    <subcellularLocation>
        <location evidence="1">Membrane</location>
        <topology evidence="1">Single-pass membrane protein</topology>
    </subcellularLocation>
</comment>
<comment type="similarity">
    <text evidence="10">Belongs to the PetL family.</text>
</comment>
<evidence type="ECO:0000256" key="9">
    <source>
        <dbReference type="ARBA" id="ARBA00025834"/>
    </source>
</evidence>
<dbReference type="GO" id="GO:0042651">
    <property type="term" value="C:thylakoid membrane"/>
    <property type="evidence" value="ECO:0007669"/>
    <property type="project" value="UniProtKB-UniRule"/>
</dbReference>
<feature type="transmembrane region" description="Helical" evidence="10">
    <location>
        <begin position="6"/>
        <end position="25"/>
    </location>
</feature>
<keyword evidence="2 10" id="KW-0813">Transport</keyword>